<feature type="compositionally biased region" description="Basic and acidic residues" evidence="3">
    <location>
        <begin position="860"/>
        <end position="877"/>
    </location>
</feature>
<feature type="compositionally biased region" description="Acidic residues" evidence="3">
    <location>
        <begin position="878"/>
        <end position="888"/>
    </location>
</feature>
<evidence type="ECO:0000256" key="1">
    <source>
        <dbReference type="ARBA" id="ARBA00022884"/>
    </source>
</evidence>
<accession>A0A316YD84</accession>
<feature type="compositionally biased region" description="Basic and acidic residues" evidence="3">
    <location>
        <begin position="583"/>
        <end position="599"/>
    </location>
</feature>
<sequence>MTSSSSRIIIKNLPSYLDDGRLRTHFAVTGTGTGASSSVALTVTDARVVRKPDGTSRRFGFVGYRSASEAEAAVRYFDRTFVDTARVQVGLARGVGEAAAGQDERGAMGKGAPRQMDGVRREDKVQPAATETAREKKERKKRSGGVSFDEFMAVKAPRAKRKAWQNEEGNEGDDANLKAEDMAQQEKDDKPKKKKQKKQQQQKDVDQAQEKGQDEEEEMETKQDEVLDDEGVTDLEYMYKRMRRRIADDDEDKVQEKKFEQSGSEAGSNAGDDAGEDDEEEGEEEEDEKTKRARERERAALEEKARKDEAAVDSIMTTGRLFVRNLPFSAKEEELEAYFSRYGDVSQTHITLDKATKQSKGIAFVTFSEPSHALAAFRASDGSTFQGRLLHVLPAVDARPRPEDDSKKTLKQKKQEQVKAGAQRDFNWSTLFMSADAVASSVADRLGIDKSDIVNPDEATTSSSVSPAVRLALAETRVIQETREYLEEQGIDVTSFSANEKAKRSDTTILVKNMPFGTSVEQLQGLFEPHGSVSRVVMPPAGTMAIVEMDVPNEARVAFRALAYKRMGNSLLYLEKAPVGLVKDRPEQSRATEKQEKEGIAAPPPKASGASSLLASSASEGQGGAGAGEEEEAAATLFIKNLSFSTTDTRLASMFSHLDGFAFARIQTKQAASNGARISMGYGFVGFRTQEQAKVAQKSTNGKTLDGHQLAVAFARRGHDVDDRRPSQAVAPGAGNSSSGSSGGGTKLIIKNLPFETSKKDLRALFAPHGTLKSVRVPRKAAAAGGGVGGARGFGFVEFGTRREAKDAMEALRYTHLLGRRLVVGWDDEAAGGVEGLREKARREQGGSGSARAAKTKLRLGAEDIKEAAKRERKAREDAEDDDDVDDE</sequence>
<feature type="region of interest" description="Disordered" evidence="3">
    <location>
        <begin position="717"/>
        <end position="745"/>
    </location>
</feature>
<organism evidence="5 6">
    <name type="scientific">Acaromyces ingoldii</name>
    <dbReference type="NCBI Taxonomy" id="215250"/>
    <lineage>
        <taxon>Eukaryota</taxon>
        <taxon>Fungi</taxon>
        <taxon>Dikarya</taxon>
        <taxon>Basidiomycota</taxon>
        <taxon>Ustilaginomycotina</taxon>
        <taxon>Exobasidiomycetes</taxon>
        <taxon>Exobasidiales</taxon>
        <taxon>Cryptobasidiaceae</taxon>
        <taxon>Acaromyces</taxon>
    </lineage>
</organism>
<dbReference type="STRING" id="215250.A0A316YD84"/>
<dbReference type="InterPro" id="IPR012677">
    <property type="entry name" value="Nucleotide-bd_a/b_plait_sf"/>
</dbReference>
<reference evidence="5" key="1">
    <citation type="journal article" date="2018" name="Mol. Biol. Evol.">
        <title>Broad Genomic Sampling Reveals a Smut Pathogenic Ancestry of the Fungal Clade Ustilaginomycotina.</title>
        <authorList>
            <person name="Kijpornyongpan T."/>
            <person name="Mondo S.J."/>
            <person name="Barry K."/>
            <person name="Sandor L."/>
            <person name="Lee J."/>
            <person name="Lipzen A."/>
            <person name="Pangilinan J."/>
            <person name="LaButti K."/>
            <person name="Hainaut M."/>
            <person name="Henrissat B."/>
            <person name="Grigoriev I.V."/>
            <person name="Spatafora J.W."/>
            <person name="Aime M.C."/>
        </authorList>
    </citation>
    <scope>NUCLEOTIDE SEQUENCE [LARGE SCALE GENOMIC DNA]</scope>
    <source>
        <strain evidence="5">MCA 4198</strain>
    </source>
</reference>
<dbReference type="Gene3D" id="3.30.70.330">
    <property type="match status" value="5"/>
</dbReference>
<dbReference type="InParanoid" id="A0A316YD84"/>
<feature type="domain" description="RRM" evidence="4">
    <location>
        <begin position="635"/>
        <end position="717"/>
    </location>
</feature>
<feature type="domain" description="RRM" evidence="4">
    <location>
        <begin position="319"/>
        <end position="397"/>
    </location>
</feature>
<gene>
    <name evidence="5" type="ORF">FA10DRAFT_256535</name>
</gene>
<evidence type="ECO:0000313" key="6">
    <source>
        <dbReference type="Proteomes" id="UP000245768"/>
    </source>
</evidence>
<feature type="domain" description="RRM" evidence="4">
    <location>
        <begin position="507"/>
        <end position="579"/>
    </location>
</feature>
<feature type="region of interest" description="Disordered" evidence="3">
    <location>
        <begin position="583"/>
        <end position="629"/>
    </location>
</feature>
<dbReference type="SUPFAM" id="SSF54928">
    <property type="entry name" value="RNA-binding domain, RBD"/>
    <property type="match status" value="4"/>
</dbReference>
<feature type="compositionally biased region" description="Acidic residues" evidence="3">
    <location>
        <begin position="273"/>
        <end position="287"/>
    </location>
</feature>
<name>A0A316YD84_9BASI</name>
<dbReference type="CDD" id="cd12565">
    <property type="entry name" value="RRM1_MRD1"/>
    <property type="match status" value="1"/>
</dbReference>
<dbReference type="AlphaFoldDB" id="A0A316YD84"/>
<dbReference type="GO" id="GO:0005634">
    <property type="term" value="C:nucleus"/>
    <property type="evidence" value="ECO:0007669"/>
    <property type="project" value="TreeGrafter"/>
</dbReference>
<dbReference type="InterPro" id="IPR035979">
    <property type="entry name" value="RBD_domain_sf"/>
</dbReference>
<dbReference type="SMART" id="SM00360">
    <property type="entry name" value="RRM"/>
    <property type="match status" value="5"/>
</dbReference>
<feature type="compositionally biased region" description="Basic and acidic residues" evidence="3">
    <location>
        <begin position="717"/>
        <end position="726"/>
    </location>
</feature>
<dbReference type="PANTHER" id="PTHR48025:SF1">
    <property type="entry name" value="RRM DOMAIN-CONTAINING PROTEIN"/>
    <property type="match status" value="1"/>
</dbReference>
<evidence type="ECO:0000313" key="5">
    <source>
        <dbReference type="EMBL" id="PWN87189.1"/>
    </source>
</evidence>
<evidence type="ECO:0000256" key="2">
    <source>
        <dbReference type="PROSITE-ProRule" id="PRU00176"/>
    </source>
</evidence>
<feature type="compositionally biased region" description="Basic and acidic residues" evidence="3">
    <location>
        <begin position="175"/>
        <end position="191"/>
    </location>
</feature>
<dbReference type="GO" id="GO:0003729">
    <property type="term" value="F:mRNA binding"/>
    <property type="evidence" value="ECO:0007669"/>
    <property type="project" value="TreeGrafter"/>
</dbReference>
<dbReference type="InterPro" id="IPR050502">
    <property type="entry name" value="Euk_RNA-bind_prot"/>
</dbReference>
<feature type="compositionally biased region" description="Basic and acidic residues" evidence="3">
    <location>
        <begin position="201"/>
        <end position="212"/>
    </location>
</feature>
<evidence type="ECO:0000259" key="4">
    <source>
        <dbReference type="PROSITE" id="PS50102"/>
    </source>
</evidence>
<feature type="compositionally biased region" description="Low complexity" evidence="3">
    <location>
        <begin position="607"/>
        <end position="620"/>
    </location>
</feature>
<dbReference type="FunCoup" id="A0A316YD84">
    <property type="interactions" value="751"/>
</dbReference>
<dbReference type="SMART" id="SM00361">
    <property type="entry name" value="RRM_1"/>
    <property type="match status" value="1"/>
</dbReference>
<feature type="domain" description="RRM" evidence="4">
    <location>
        <begin position="6"/>
        <end position="94"/>
    </location>
</feature>
<dbReference type="EMBL" id="KZ819641">
    <property type="protein sequence ID" value="PWN87189.1"/>
    <property type="molecule type" value="Genomic_DNA"/>
</dbReference>
<dbReference type="PROSITE" id="PS50102">
    <property type="entry name" value="RRM"/>
    <property type="match status" value="5"/>
</dbReference>
<dbReference type="PANTHER" id="PTHR48025">
    <property type="entry name" value="OS02G0815200 PROTEIN"/>
    <property type="match status" value="1"/>
</dbReference>
<evidence type="ECO:0000256" key="3">
    <source>
        <dbReference type="SAM" id="MobiDB-lite"/>
    </source>
</evidence>
<dbReference type="InterPro" id="IPR003954">
    <property type="entry name" value="RRM_euk-type"/>
</dbReference>
<dbReference type="GeneID" id="37041726"/>
<dbReference type="Proteomes" id="UP000245768">
    <property type="component" value="Unassembled WGS sequence"/>
</dbReference>
<dbReference type="InterPro" id="IPR000504">
    <property type="entry name" value="RRM_dom"/>
</dbReference>
<feature type="region of interest" description="Disordered" evidence="3">
    <location>
        <begin position="97"/>
        <end position="309"/>
    </location>
</feature>
<keyword evidence="1 2" id="KW-0694">RNA-binding</keyword>
<dbReference type="OrthoDB" id="439639at2759"/>
<dbReference type="Pfam" id="PF00076">
    <property type="entry name" value="RRM_1"/>
    <property type="match status" value="5"/>
</dbReference>
<feature type="region of interest" description="Disordered" evidence="3">
    <location>
        <begin position="837"/>
        <end position="888"/>
    </location>
</feature>
<feature type="domain" description="RRM" evidence="4">
    <location>
        <begin position="746"/>
        <end position="829"/>
    </location>
</feature>
<feature type="compositionally biased region" description="Basic and acidic residues" evidence="3">
    <location>
        <begin position="288"/>
        <end position="309"/>
    </location>
</feature>
<dbReference type="RefSeq" id="XP_025374387.1">
    <property type="nucleotide sequence ID" value="XM_025519810.1"/>
</dbReference>
<proteinExistence type="predicted"/>
<keyword evidence="6" id="KW-1185">Reference proteome</keyword>
<protein>
    <submittedName>
        <fullName evidence="5">RNA-binding domain-containing protein</fullName>
    </submittedName>
</protein>